<organism evidence="2 3">
    <name type="scientific">Colletotrichum plurivorum</name>
    <dbReference type="NCBI Taxonomy" id="2175906"/>
    <lineage>
        <taxon>Eukaryota</taxon>
        <taxon>Fungi</taxon>
        <taxon>Dikarya</taxon>
        <taxon>Ascomycota</taxon>
        <taxon>Pezizomycotina</taxon>
        <taxon>Sordariomycetes</taxon>
        <taxon>Hypocreomycetidae</taxon>
        <taxon>Glomerellales</taxon>
        <taxon>Glomerellaceae</taxon>
        <taxon>Colletotrichum</taxon>
        <taxon>Colletotrichum orchidearum species complex</taxon>
    </lineage>
</organism>
<evidence type="ECO:0000256" key="1">
    <source>
        <dbReference type="SAM" id="SignalP"/>
    </source>
</evidence>
<dbReference type="AlphaFoldDB" id="A0A8H6JD76"/>
<gene>
    <name evidence="2" type="ORF">CPLU01_15286</name>
</gene>
<sequence>MWKPTGAVFAIFALASVALGLALPALEDGIWVAQFHDGTGEDPTWIKLADIPPDHLIRRDSGGSAARSVEPFMEPSVEDRSVGSSVEKRDQTGCTGRTADPVYYAFAFQTLWNQCANGIFPSHSITVVTVGNVFWYVCNYNNANYGCNQNDMTITLHSVEYSCGKGVTGWDHLDAPNVTWGVELVGAGVCGNLERTGS</sequence>
<name>A0A8H6JD76_9PEZI</name>
<dbReference type="Proteomes" id="UP000654918">
    <property type="component" value="Unassembled WGS sequence"/>
</dbReference>
<reference evidence="2" key="1">
    <citation type="journal article" date="2020" name="Phytopathology">
        <title>Genome Sequence Resources of Colletotrichum truncatum, C. plurivorum, C. musicola, and C. sojae: Four Species Pathogenic to Soybean (Glycine max).</title>
        <authorList>
            <person name="Rogerio F."/>
            <person name="Boufleur T.R."/>
            <person name="Ciampi-Guillardi M."/>
            <person name="Sukno S.A."/>
            <person name="Thon M.R."/>
            <person name="Massola Junior N.S."/>
            <person name="Baroncelli R."/>
        </authorList>
    </citation>
    <scope>NUCLEOTIDE SEQUENCE</scope>
    <source>
        <strain evidence="2">LFN00145</strain>
    </source>
</reference>
<accession>A0A8H6JD76</accession>
<keyword evidence="3" id="KW-1185">Reference proteome</keyword>
<feature type="chain" id="PRO_5034443088" evidence="1">
    <location>
        <begin position="21"/>
        <end position="198"/>
    </location>
</feature>
<comment type="caution">
    <text evidence="2">The sequence shown here is derived from an EMBL/GenBank/DDBJ whole genome shotgun (WGS) entry which is preliminary data.</text>
</comment>
<feature type="signal peptide" evidence="1">
    <location>
        <begin position="1"/>
        <end position="20"/>
    </location>
</feature>
<evidence type="ECO:0000313" key="2">
    <source>
        <dbReference type="EMBL" id="KAF6810536.1"/>
    </source>
</evidence>
<evidence type="ECO:0000313" key="3">
    <source>
        <dbReference type="Proteomes" id="UP000654918"/>
    </source>
</evidence>
<dbReference type="EMBL" id="WIGO01000494">
    <property type="protein sequence ID" value="KAF6810536.1"/>
    <property type="molecule type" value="Genomic_DNA"/>
</dbReference>
<protein>
    <submittedName>
        <fullName evidence="2">Uncharacterized protein</fullName>
    </submittedName>
</protein>
<proteinExistence type="predicted"/>
<keyword evidence="1" id="KW-0732">Signal</keyword>